<reference evidence="1 2" key="1">
    <citation type="journal article" date="2021" name="Plant Biotechnol. J.">
        <title>Multi-omics assisted identification of the key and species-specific regulatory components of drought-tolerant mechanisms in Gossypium stocksii.</title>
        <authorList>
            <person name="Yu D."/>
            <person name="Ke L."/>
            <person name="Zhang D."/>
            <person name="Wu Y."/>
            <person name="Sun Y."/>
            <person name="Mei J."/>
            <person name="Sun J."/>
            <person name="Sun Y."/>
        </authorList>
    </citation>
    <scope>NUCLEOTIDE SEQUENCE [LARGE SCALE GENOMIC DNA]</scope>
    <source>
        <strain evidence="2">cv. E1</strain>
        <tissue evidence="1">Leaf</tissue>
    </source>
</reference>
<comment type="caution">
    <text evidence="1">The sequence shown here is derived from an EMBL/GenBank/DDBJ whole genome shotgun (WGS) entry which is preliminary data.</text>
</comment>
<dbReference type="OrthoDB" id="1752268at2759"/>
<dbReference type="AlphaFoldDB" id="A0A9D3U852"/>
<name>A0A9D3U852_9ROSI</name>
<sequence>MTDSLEVDRKFVIIRVLLFKVYVYKERDNRRTIYRMRDLKSSIQEEAVINGELKDFVTQNATSSGQSLQGKDKGKQKVRGFEVKRILVDSGNAVEVLTWAAS</sequence>
<accession>A0A9D3U852</accession>
<dbReference type="EMBL" id="JAIQCV010000013">
    <property type="protein sequence ID" value="KAH1031570.1"/>
    <property type="molecule type" value="Genomic_DNA"/>
</dbReference>
<dbReference type="Proteomes" id="UP000828251">
    <property type="component" value="Unassembled WGS sequence"/>
</dbReference>
<organism evidence="1 2">
    <name type="scientific">Gossypium stocksii</name>
    <dbReference type="NCBI Taxonomy" id="47602"/>
    <lineage>
        <taxon>Eukaryota</taxon>
        <taxon>Viridiplantae</taxon>
        <taxon>Streptophyta</taxon>
        <taxon>Embryophyta</taxon>
        <taxon>Tracheophyta</taxon>
        <taxon>Spermatophyta</taxon>
        <taxon>Magnoliopsida</taxon>
        <taxon>eudicotyledons</taxon>
        <taxon>Gunneridae</taxon>
        <taxon>Pentapetalae</taxon>
        <taxon>rosids</taxon>
        <taxon>malvids</taxon>
        <taxon>Malvales</taxon>
        <taxon>Malvaceae</taxon>
        <taxon>Malvoideae</taxon>
        <taxon>Gossypium</taxon>
    </lineage>
</organism>
<protein>
    <submittedName>
        <fullName evidence="1">Uncharacterized protein</fullName>
    </submittedName>
</protein>
<proteinExistence type="predicted"/>
<gene>
    <name evidence="1" type="ORF">J1N35_043744</name>
</gene>
<evidence type="ECO:0000313" key="2">
    <source>
        <dbReference type="Proteomes" id="UP000828251"/>
    </source>
</evidence>
<keyword evidence="2" id="KW-1185">Reference proteome</keyword>
<evidence type="ECO:0000313" key="1">
    <source>
        <dbReference type="EMBL" id="KAH1031570.1"/>
    </source>
</evidence>